<evidence type="ECO:0000313" key="1">
    <source>
        <dbReference type="EMBL" id="GKX64971.1"/>
    </source>
</evidence>
<organism evidence="1 2">
    <name type="scientific">Inconstantimicrobium mannanitabidum</name>
    <dbReference type="NCBI Taxonomy" id="1604901"/>
    <lineage>
        <taxon>Bacteria</taxon>
        <taxon>Bacillati</taxon>
        <taxon>Bacillota</taxon>
        <taxon>Clostridia</taxon>
        <taxon>Eubacteriales</taxon>
        <taxon>Clostridiaceae</taxon>
        <taxon>Inconstantimicrobium</taxon>
    </lineage>
</organism>
<gene>
    <name evidence="1" type="ORF">rsdtw13_02290</name>
</gene>
<comment type="caution">
    <text evidence="1">The sequence shown here is derived from an EMBL/GenBank/DDBJ whole genome shotgun (WGS) entry which is preliminary data.</text>
</comment>
<dbReference type="EMBL" id="BROD01000001">
    <property type="protein sequence ID" value="GKX64971.1"/>
    <property type="molecule type" value="Genomic_DNA"/>
</dbReference>
<proteinExistence type="predicted"/>
<keyword evidence="2" id="KW-1185">Reference proteome</keyword>
<accession>A0ACB5R7F4</accession>
<sequence>MCNELNNIQPHGELGIIALESCSKIGKEINQYLRKIRANSANDDEEESYLINVDEIRFSNGEGKVKIKESVRGKDIYILCDVGNYNCTYNMFGIENYKGPDEHFQDIKRVVSAISGRANRVSVIMPLLYASRQHRRKGRESLDCAIALQELERLGVDEIITFDVHDPNVQNAIPLTSFENLYPTYEIIKTFIKDERKIEIDKNKMIVISPDTGAMDRAIYYSTMLGLDIGLFYKRRDHSTIVKGKNPIVQHEYIGRDVEGQDILIVDDIIASGESILDIAAQLKKRGAKSIYAAATFAFFTEGINKFDKFYEEGLIDRVYSTNLTYIPEKVKNSKWFKEVDMSAFMADIIDTLNHDGSMAPFFDATKSITELLAKK</sequence>
<protein>
    <submittedName>
        <fullName evidence="1">Phosphoribosylpyrophosphate synthetase</fullName>
    </submittedName>
</protein>
<reference evidence="1" key="1">
    <citation type="journal article" date="2025" name="Int. J. Syst. Evol. Microbiol.">
        <title>Inconstantimicrobium mannanitabidum sp. nov., a novel member of the family Clostridiaceae isolated from anoxic soil under the treatment of reductive soil disinfestation.</title>
        <authorList>
            <person name="Ueki A."/>
            <person name="Tonouchi A."/>
            <person name="Honma S."/>
            <person name="Kaku N."/>
            <person name="Ueki K."/>
        </authorList>
    </citation>
    <scope>NUCLEOTIDE SEQUENCE</scope>
    <source>
        <strain evidence="1">TW13</strain>
    </source>
</reference>
<name>A0ACB5R7F4_9CLOT</name>
<dbReference type="Proteomes" id="UP001058074">
    <property type="component" value="Unassembled WGS sequence"/>
</dbReference>
<evidence type="ECO:0000313" key="2">
    <source>
        <dbReference type="Proteomes" id="UP001058074"/>
    </source>
</evidence>